<evidence type="ECO:0000313" key="4">
    <source>
        <dbReference type="EMBL" id="GAA3570305.1"/>
    </source>
</evidence>
<dbReference type="PANTHER" id="PTHR48081">
    <property type="entry name" value="AB HYDROLASE SUPERFAMILY PROTEIN C4A8.06C"/>
    <property type="match status" value="1"/>
</dbReference>
<accession>A0ABP6XR26</accession>
<feature type="domain" description="Alpha/beta hydrolase fold-3" evidence="2">
    <location>
        <begin position="72"/>
        <end position="267"/>
    </location>
</feature>
<dbReference type="InterPro" id="IPR036866">
    <property type="entry name" value="RibonucZ/Hydroxyglut_hydro"/>
</dbReference>
<comment type="caution">
    <text evidence="4">The sequence shown here is derived from an EMBL/GenBank/DDBJ whole genome shotgun (WGS) entry which is preliminary data.</text>
</comment>
<dbReference type="InterPro" id="IPR001279">
    <property type="entry name" value="Metallo-B-lactamas"/>
</dbReference>
<dbReference type="SUPFAM" id="SSF53474">
    <property type="entry name" value="alpha/beta-Hydrolases"/>
    <property type="match status" value="1"/>
</dbReference>
<protein>
    <submittedName>
        <fullName evidence="4">Uncharacterized protein</fullName>
    </submittedName>
</protein>
<evidence type="ECO:0000259" key="3">
    <source>
        <dbReference type="Pfam" id="PF12706"/>
    </source>
</evidence>
<dbReference type="Proteomes" id="UP001500689">
    <property type="component" value="Unassembled WGS sequence"/>
</dbReference>
<evidence type="ECO:0000313" key="5">
    <source>
        <dbReference type="Proteomes" id="UP001500689"/>
    </source>
</evidence>
<proteinExistence type="predicted"/>
<dbReference type="Gene3D" id="3.40.50.1820">
    <property type="entry name" value="alpha/beta hydrolase"/>
    <property type="match status" value="1"/>
</dbReference>
<dbReference type="RefSeq" id="WP_344866365.1">
    <property type="nucleotide sequence ID" value="NZ_BAAAZN010000016.1"/>
</dbReference>
<feature type="domain" description="Metallo-beta-lactamase" evidence="3">
    <location>
        <begin position="320"/>
        <end position="512"/>
    </location>
</feature>
<dbReference type="InterPro" id="IPR029058">
    <property type="entry name" value="AB_hydrolase_fold"/>
</dbReference>
<dbReference type="InterPro" id="IPR013094">
    <property type="entry name" value="AB_hydrolase_3"/>
</dbReference>
<gene>
    <name evidence="4" type="ORF">GCM10022222_62970</name>
</gene>
<dbReference type="EMBL" id="BAAAZN010000016">
    <property type="protein sequence ID" value="GAA3570305.1"/>
    <property type="molecule type" value="Genomic_DNA"/>
</dbReference>
<organism evidence="4 5">
    <name type="scientific">Amycolatopsis ultiminotia</name>
    <dbReference type="NCBI Taxonomy" id="543629"/>
    <lineage>
        <taxon>Bacteria</taxon>
        <taxon>Bacillati</taxon>
        <taxon>Actinomycetota</taxon>
        <taxon>Actinomycetes</taxon>
        <taxon>Pseudonocardiales</taxon>
        <taxon>Pseudonocardiaceae</taxon>
        <taxon>Amycolatopsis</taxon>
    </lineage>
</organism>
<name>A0ABP6XR26_9PSEU</name>
<reference evidence="5" key="1">
    <citation type="journal article" date="2019" name="Int. J. Syst. Evol. Microbiol.">
        <title>The Global Catalogue of Microorganisms (GCM) 10K type strain sequencing project: providing services to taxonomists for standard genome sequencing and annotation.</title>
        <authorList>
            <consortium name="The Broad Institute Genomics Platform"/>
            <consortium name="The Broad Institute Genome Sequencing Center for Infectious Disease"/>
            <person name="Wu L."/>
            <person name="Ma J."/>
        </authorList>
    </citation>
    <scope>NUCLEOTIDE SEQUENCE [LARGE SCALE GENOMIC DNA]</scope>
    <source>
        <strain evidence="5">JCM 16898</strain>
    </source>
</reference>
<evidence type="ECO:0000259" key="2">
    <source>
        <dbReference type="Pfam" id="PF07859"/>
    </source>
</evidence>
<dbReference type="PANTHER" id="PTHR48081:SF8">
    <property type="entry name" value="ALPHA_BETA HYDROLASE FOLD-3 DOMAIN-CONTAINING PROTEIN-RELATED"/>
    <property type="match status" value="1"/>
</dbReference>
<dbReference type="InterPro" id="IPR050300">
    <property type="entry name" value="GDXG_lipolytic_enzyme"/>
</dbReference>
<dbReference type="SUPFAM" id="SSF56281">
    <property type="entry name" value="Metallo-hydrolase/oxidoreductase"/>
    <property type="match status" value="1"/>
</dbReference>
<sequence length="554" mass="57882">MHATHHPLSESDALRMAKVRASAQGAVDTGEVLVSIAAGEDTSPTIATGPFRTGSLTGEWVAAPGTAVDGVVLYLHGRRFQFEEPADVLAGKLSAATGWPVLMPRYRLAPAHPHPAALEDALDAYRALLEQGFPAGRIVLVGHSAGATLALQALLRLRAAGAPLPAAAVTVSPITDFTFSGASIAIGDDDVVTNQELYQVREALLGDADPAGAVSPLSGVCPDLPPLMMACGSVERLLDDTVRFAERAVAAGTEVTLELYDGMPHGFPVLGTDAASQLLDRIAEFTTEHLARRPADAVRAPLTIRRVGWASYVVTTERGTRILVDPYLSGSEGIHHGLPESPIRPAELTDVDVVVVTHAGFDHRGQALEIVTSGHAVLVCGTALGASARAAGVPGERIAVTVSGVEVRHRDVTLRSLPARHESSMSAEGAFVADQPQSFLLTTAEGARVFCGGDTSLSQDLRTWGELYRPETAVLGIGGIWLGATRVVELPPADAAVAARWLGVSTVLPVHHVPGDAMPAQLAANLAEDPIEVVPLAFGESWTAAGTGRPVRRT</sequence>
<dbReference type="Pfam" id="PF07859">
    <property type="entry name" value="Abhydrolase_3"/>
    <property type="match status" value="1"/>
</dbReference>
<dbReference type="Gene3D" id="3.60.15.10">
    <property type="entry name" value="Ribonuclease Z/Hydroxyacylglutathione hydrolase-like"/>
    <property type="match status" value="1"/>
</dbReference>
<evidence type="ECO:0000256" key="1">
    <source>
        <dbReference type="ARBA" id="ARBA00022801"/>
    </source>
</evidence>
<keyword evidence="5" id="KW-1185">Reference proteome</keyword>
<keyword evidence="1" id="KW-0378">Hydrolase</keyword>
<dbReference type="Pfam" id="PF12706">
    <property type="entry name" value="Lactamase_B_2"/>
    <property type="match status" value="1"/>
</dbReference>